<reference evidence="3 4" key="1">
    <citation type="submission" date="2016-09" db="EMBL/GenBank/DDBJ databases">
        <title>genome sequence of Mycobacterium sp. 739 SCH.</title>
        <authorList>
            <person name="Greninger A.L."/>
            <person name="Qin X."/>
            <person name="Jerome K."/>
            <person name="Vora S."/>
            <person name="Quinn K."/>
        </authorList>
    </citation>
    <scope>NUCLEOTIDE SEQUENCE [LARGE SCALE GENOMIC DNA]</scope>
    <source>
        <strain evidence="3 4">SCH</strain>
    </source>
</reference>
<keyword evidence="4" id="KW-1185">Reference proteome</keyword>
<dbReference type="Pfam" id="PF13286">
    <property type="entry name" value="HD_assoc"/>
    <property type="match status" value="1"/>
</dbReference>
<dbReference type="EMBL" id="MCHX01000121">
    <property type="protein sequence ID" value="OFJ50488.1"/>
    <property type="molecule type" value="Genomic_DNA"/>
</dbReference>
<evidence type="ECO:0000256" key="1">
    <source>
        <dbReference type="ARBA" id="ARBA00022801"/>
    </source>
</evidence>
<dbReference type="AlphaFoldDB" id="A0A1E8PVZ9"/>
<comment type="caution">
    <text evidence="3">The sequence shown here is derived from an EMBL/GenBank/DDBJ whole genome shotgun (WGS) entry which is preliminary data.</text>
</comment>
<proteinExistence type="predicted"/>
<evidence type="ECO:0000259" key="2">
    <source>
        <dbReference type="Pfam" id="PF13286"/>
    </source>
</evidence>
<keyword evidence="1" id="KW-0378">Hydrolase</keyword>
<gene>
    <name evidence="3" type="ORF">BEL07_27970</name>
</gene>
<name>A0A1E8PVZ9_9MYCO</name>
<dbReference type="GO" id="GO:0016787">
    <property type="term" value="F:hydrolase activity"/>
    <property type="evidence" value="ECO:0007669"/>
    <property type="project" value="UniProtKB-KW"/>
</dbReference>
<feature type="domain" description="Phosphohydrolase-associated" evidence="2">
    <location>
        <begin position="2"/>
        <end position="103"/>
    </location>
</feature>
<organism evidence="3 4">
    <name type="scientific">Mycolicibacterium grossiae</name>
    <dbReference type="NCBI Taxonomy" id="1552759"/>
    <lineage>
        <taxon>Bacteria</taxon>
        <taxon>Bacillati</taxon>
        <taxon>Actinomycetota</taxon>
        <taxon>Actinomycetes</taxon>
        <taxon>Mycobacteriales</taxon>
        <taxon>Mycobacteriaceae</taxon>
        <taxon>Mycolicibacterium</taxon>
    </lineage>
</organism>
<evidence type="ECO:0000313" key="3">
    <source>
        <dbReference type="EMBL" id="OFJ50488.1"/>
    </source>
</evidence>
<sequence length="115" mass="13388">MMKQFVWYHVIDEPRLSAIQRGQRRVLRDIFEDLLPMVESIYKIGLATEPSEREKRTLPYALTRAISFAFRQDSHYTERQCVVRGLIDFLSGLSDAEAYTLHSVLKGREGDGFIH</sequence>
<dbReference type="InterPro" id="IPR026875">
    <property type="entry name" value="PHydrolase_assoc_dom"/>
</dbReference>
<evidence type="ECO:0000313" key="4">
    <source>
        <dbReference type="Proteomes" id="UP000178953"/>
    </source>
</evidence>
<accession>A0A1E8PVZ9</accession>
<protein>
    <recommendedName>
        <fullName evidence="2">Phosphohydrolase-associated domain-containing protein</fullName>
    </recommendedName>
</protein>
<dbReference type="Proteomes" id="UP000178953">
    <property type="component" value="Unassembled WGS sequence"/>
</dbReference>